<keyword evidence="14" id="KW-1185">Reference proteome</keyword>
<accession>A0A1T4WT90</accession>
<evidence type="ECO:0000256" key="11">
    <source>
        <dbReference type="RuleBase" id="RU363032"/>
    </source>
</evidence>
<keyword evidence="3 11" id="KW-0813">Transport</keyword>
<feature type="transmembrane region" description="Helical" evidence="11">
    <location>
        <begin position="171"/>
        <end position="190"/>
    </location>
</feature>
<evidence type="ECO:0000313" key="14">
    <source>
        <dbReference type="Proteomes" id="UP000190027"/>
    </source>
</evidence>
<evidence type="ECO:0000256" key="1">
    <source>
        <dbReference type="ARBA" id="ARBA00004429"/>
    </source>
</evidence>
<keyword evidence="6 11" id="KW-0812">Transmembrane</keyword>
<evidence type="ECO:0000256" key="4">
    <source>
        <dbReference type="ARBA" id="ARBA00022475"/>
    </source>
</evidence>
<dbReference type="STRING" id="1121449.SAMN02745704_01374"/>
<dbReference type="Pfam" id="PF00528">
    <property type="entry name" value="BPD_transp_1"/>
    <property type="match status" value="1"/>
</dbReference>
<protein>
    <recommendedName>
        <fullName evidence="10">Spermidine/putrescine transport system permease protein PotC</fullName>
    </recommendedName>
</protein>
<dbReference type="InterPro" id="IPR000515">
    <property type="entry name" value="MetI-like"/>
</dbReference>
<dbReference type="InterPro" id="IPR051789">
    <property type="entry name" value="Bact_Polyamine_Transport"/>
</dbReference>
<evidence type="ECO:0000256" key="8">
    <source>
        <dbReference type="ARBA" id="ARBA00023136"/>
    </source>
</evidence>
<sequence length="255" mass="28346">MRSVLQLLRLLPVYVFLYLPIAVLVVFAFNDSKYSVAWKGFTWKWFGRLLENTQLMDAALNSLTVAVLSATAATMLGVLASVALYRYRFRGKQIMQSVLFILMVSPDIVMGVALLVLFMFIGLKPGFLTLLLAHTTFCLPFVTVTVSSRLAGFDGHLIEAAQDLGAGEFQAFRHVLLPMLLPAVVAGWLLSFTLSMDDVIISFFVTGPEFDILPLRVYSMVRLGVKPDVNALSAIMFGLTVVIVFTSQLLLRRKR</sequence>
<evidence type="ECO:0000259" key="12">
    <source>
        <dbReference type="PROSITE" id="PS50928"/>
    </source>
</evidence>
<comment type="similarity">
    <text evidence="2">Belongs to the binding-protein-dependent transport system permease family. CysTW subfamily.</text>
</comment>
<keyword evidence="8 11" id="KW-0472">Membrane</keyword>
<evidence type="ECO:0000256" key="7">
    <source>
        <dbReference type="ARBA" id="ARBA00022989"/>
    </source>
</evidence>
<feature type="transmembrane region" description="Helical" evidence="11">
    <location>
        <begin position="229"/>
        <end position="251"/>
    </location>
</feature>
<dbReference type="OrthoDB" id="9782004at2"/>
<proteinExistence type="inferred from homology"/>
<dbReference type="AlphaFoldDB" id="A0A1T4WT90"/>
<evidence type="ECO:0000256" key="10">
    <source>
        <dbReference type="ARBA" id="ARBA00039580"/>
    </source>
</evidence>
<feature type="transmembrane region" description="Helical" evidence="11">
    <location>
        <begin position="127"/>
        <end position="150"/>
    </location>
</feature>
<dbReference type="PANTHER" id="PTHR43848:SF5">
    <property type="entry name" value="SPERMIDINE_PUTRESCINE TRANSPORT SYSTEM PERMEASE PROTEIN POTC"/>
    <property type="match status" value="1"/>
</dbReference>
<dbReference type="EMBL" id="FUYC01000004">
    <property type="protein sequence ID" value="SKA80583.1"/>
    <property type="molecule type" value="Genomic_DNA"/>
</dbReference>
<evidence type="ECO:0000313" key="13">
    <source>
        <dbReference type="EMBL" id="SKA80583.1"/>
    </source>
</evidence>
<gene>
    <name evidence="13" type="ORF">SAMN02745704_01374</name>
</gene>
<evidence type="ECO:0000256" key="9">
    <source>
        <dbReference type="ARBA" id="ARBA00037216"/>
    </source>
</evidence>
<dbReference type="PANTHER" id="PTHR43848">
    <property type="entry name" value="PUTRESCINE TRANSPORT SYSTEM PERMEASE PROTEIN POTI"/>
    <property type="match status" value="1"/>
</dbReference>
<feature type="transmembrane region" description="Helical" evidence="11">
    <location>
        <begin position="63"/>
        <end position="85"/>
    </location>
</feature>
<name>A0A1T4WT90_9BACT</name>
<evidence type="ECO:0000256" key="2">
    <source>
        <dbReference type="ARBA" id="ARBA00007069"/>
    </source>
</evidence>
<feature type="transmembrane region" description="Helical" evidence="11">
    <location>
        <begin position="97"/>
        <end position="121"/>
    </location>
</feature>
<keyword evidence="7 11" id="KW-1133">Transmembrane helix</keyword>
<reference evidence="13 14" key="1">
    <citation type="submission" date="2017-02" db="EMBL/GenBank/DDBJ databases">
        <authorList>
            <person name="Peterson S.W."/>
        </authorList>
    </citation>
    <scope>NUCLEOTIDE SEQUENCE [LARGE SCALE GENOMIC DNA]</scope>
    <source>
        <strain evidence="13 14">DSM 16080</strain>
    </source>
</reference>
<feature type="domain" description="ABC transmembrane type-1" evidence="12">
    <location>
        <begin position="59"/>
        <end position="247"/>
    </location>
</feature>
<evidence type="ECO:0000256" key="6">
    <source>
        <dbReference type="ARBA" id="ARBA00022692"/>
    </source>
</evidence>
<dbReference type="Proteomes" id="UP000190027">
    <property type="component" value="Unassembled WGS sequence"/>
</dbReference>
<dbReference type="GO" id="GO:0005886">
    <property type="term" value="C:plasma membrane"/>
    <property type="evidence" value="ECO:0007669"/>
    <property type="project" value="UniProtKB-SubCell"/>
</dbReference>
<dbReference type="NCBIfam" id="NF007047">
    <property type="entry name" value="PRK09500.1"/>
    <property type="match status" value="1"/>
</dbReference>
<keyword evidence="5" id="KW-0997">Cell inner membrane</keyword>
<dbReference type="GO" id="GO:0055085">
    <property type="term" value="P:transmembrane transport"/>
    <property type="evidence" value="ECO:0007669"/>
    <property type="project" value="InterPro"/>
</dbReference>
<dbReference type="CDD" id="cd06261">
    <property type="entry name" value="TM_PBP2"/>
    <property type="match status" value="1"/>
</dbReference>
<comment type="subcellular location">
    <subcellularLocation>
        <location evidence="1">Cell inner membrane</location>
        <topology evidence="1">Multi-pass membrane protein</topology>
    </subcellularLocation>
    <subcellularLocation>
        <location evidence="11">Cell membrane</location>
        <topology evidence="11">Multi-pass membrane protein</topology>
    </subcellularLocation>
</comment>
<dbReference type="RefSeq" id="WP_078716944.1">
    <property type="nucleotide sequence ID" value="NZ_FUYC01000004.1"/>
</dbReference>
<dbReference type="PROSITE" id="PS50928">
    <property type="entry name" value="ABC_TM1"/>
    <property type="match status" value="1"/>
</dbReference>
<dbReference type="Gene3D" id="1.10.3720.10">
    <property type="entry name" value="MetI-like"/>
    <property type="match status" value="1"/>
</dbReference>
<feature type="transmembrane region" description="Helical" evidence="11">
    <location>
        <begin position="7"/>
        <end position="29"/>
    </location>
</feature>
<dbReference type="SUPFAM" id="SSF161098">
    <property type="entry name" value="MetI-like"/>
    <property type="match status" value="1"/>
</dbReference>
<keyword evidence="4" id="KW-1003">Cell membrane</keyword>
<dbReference type="InterPro" id="IPR035906">
    <property type="entry name" value="MetI-like_sf"/>
</dbReference>
<evidence type="ECO:0000256" key="3">
    <source>
        <dbReference type="ARBA" id="ARBA00022448"/>
    </source>
</evidence>
<evidence type="ECO:0000256" key="5">
    <source>
        <dbReference type="ARBA" id="ARBA00022519"/>
    </source>
</evidence>
<organism evidence="13 14">
    <name type="scientific">Paucidesulfovibrio gracilis DSM 16080</name>
    <dbReference type="NCBI Taxonomy" id="1121449"/>
    <lineage>
        <taxon>Bacteria</taxon>
        <taxon>Pseudomonadati</taxon>
        <taxon>Thermodesulfobacteriota</taxon>
        <taxon>Desulfovibrionia</taxon>
        <taxon>Desulfovibrionales</taxon>
        <taxon>Desulfovibrionaceae</taxon>
        <taxon>Paucidesulfovibrio</taxon>
    </lineage>
</organism>
<comment type="function">
    <text evidence="9">Required for the activity of the bacterial periplasmic transport system of putrescine and spermidine.</text>
</comment>